<keyword evidence="12" id="KW-1185">Reference proteome</keyword>
<comment type="subcellular location">
    <subcellularLocation>
        <location evidence="1">Cytoplasm</location>
    </subcellularLocation>
</comment>
<dbReference type="InterPro" id="IPR036667">
    <property type="entry name" value="PTS_IIB_sorbose-sp_sf"/>
</dbReference>
<accession>A0A6N7SAH8</accession>
<dbReference type="GO" id="GO:0009401">
    <property type="term" value="P:phosphoenolpyruvate-dependent sugar phosphotransferase system"/>
    <property type="evidence" value="ECO:0007669"/>
    <property type="project" value="UniProtKB-KW"/>
</dbReference>
<evidence type="ECO:0000256" key="3">
    <source>
        <dbReference type="ARBA" id="ARBA00022490"/>
    </source>
</evidence>
<dbReference type="GO" id="GO:0008982">
    <property type="term" value="F:protein-N(PI)-phosphohistidine-sugar phosphotransferase activity"/>
    <property type="evidence" value="ECO:0007669"/>
    <property type="project" value="InterPro"/>
</dbReference>
<comment type="caution">
    <text evidence="9">The sequence shown here is derived from an EMBL/GenBank/DDBJ whole genome shotgun (WGS) entry which is preliminary data.</text>
</comment>
<dbReference type="InterPro" id="IPR004720">
    <property type="entry name" value="PTS_IIB_sorbose-sp"/>
</dbReference>
<protein>
    <submittedName>
        <fullName evidence="9">PTS mannose/fructose/sorbose transporter subunit IIB</fullName>
    </submittedName>
</protein>
<dbReference type="EMBL" id="WKPI01000039">
    <property type="protein sequence ID" value="MSC34614.1"/>
    <property type="molecule type" value="Genomic_DNA"/>
</dbReference>
<dbReference type="EMBL" id="WKPJ01000037">
    <property type="protein sequence ID" value="MSA90883.1"/>
    <property type="molecule type" value="Genomic_DNA"/>
</dbReference>
<dbReference type="Gene3D" id="3.40.35.10">
    <property type="entry name" value="Phosphotransferase system, sorbose subfamily IIB component"/>
    <property type="match status" value="1"/>
</dbReference>
<evidence type="ECO:0000256" key="2">
    <source>
        <dbReference type="ARBA" id="ARBA00022448"/>
    </source>
</evidence>
<evidence type="ECO:0000259" key="8">
    <source>
        <dbReference type="PROSITE" id="PS51101"/>
    </source>
</evidence>
<organism evidence="9 11">
    <name type="scientific">Holdemania massiliensis</name>
    <dbReference type="NCBI Taxonomy" id="1468449"/>
    <lineage>
        <taxon>Bacteria</taxon>
        <taxon>Bacillati</taxon>
        <taxon>Bacillota</taxon>
        <taxon>Erysipelotrichia</taxon>
        <taxon>Erysipelotrichales</taxon>
        <taxon>Erysipelotrichaceae</taxon>
        <taxon>Holdemania</taxon>
    </lineage>
</organism>
<evidence type="ECO:0000256" key="7">
    <source>
        <dbReference type="ARBA" id="ARBA00022777"/>
    </source>
</evidence>
<dbReference type="GeneID" id="42457761"/>
<dbReference type="Pfam" id="PF03830">
    <property type="entry name" value="PTSIIB_sorb"/>
    <property type="match status" value="1"/>
</dbReference>
<gene>
    <name evidence="10" type="ORF">GKD88_15915</name>
    <name evidence="9" type="ORF">GKE08_16240</name>
</gene>
<evidence type="ECO:0000256" key="1">
    <source>
        <dbReference type="ARBA" id="ARBA00004496"/>
    </source>
</evidence>
<evidence type="ECO:0000313" key="12">
    <source>
        <dbReference type="Proteomes" id="UP000480929"/>
    </source>
</evidence>
<dbReference type="SUPFAM" id="SSF52728">
    <property type="entry name" value="PTS IIb component"/>
    <property type="match status" value="1"/>
</dbReference>
<evidence type="ECO:0000256" key="4">
    <source>
        <dbReference type="ARBA" id="ARBA00022597"/>
    </source>
</evidence>
<dbReference type="OrthoDB" id="9788818at2"/>
<dbReference type="GO" id="GO:0016301">
    <property type="term" value="F:kinase activity"/>
    <property type="evidence" value="ECO:0007669"/>
    <property type="project" value="UniProtKB-KW"/>
</dbReference>
<keyword evidence="7" id="KW-0418">Kinase</keyword>
<dbReference type="GO" id="GO:0005737">
    <property type="term" value="C:cytoplasm"/>
    <property type="evidence" value="ECO:0007669"/>
    <property type="project" value="UniProtKB-SubCell"/>
</dbReference>
<proteinExistence type="predicted"/>
<dbReference type="RefSeq" id="WP_020225983.1">
    <property type="nucleotide sequence ID" value="NZ_AP031450.1"/>
</dbReference>
<keyword evidence="5" id="KW-0808">Transferase</keyword>
<evidence type="ECO:0000313" key="10">
    <source>
        <dbReference type="EMBL" id="MSC34614.1"/>
    </source>
</evidence>
<dbReference type="PROSITE" id="PS51101">
    <property type="entry name" value="PTS_EIIB_TYPE_4"/>
    <property type="match status" value="1"/>
</dbReference>
<evidence type="ECO:0000256" key="6">
    <source>
        <dbReference type="ARBA" id="ARBA00022683"/>
    </source>
</evidence>
<dbReference type="Proteomes" id="UP000433575">
    <property type="component" value="Unassembled WGS sequence"/>
</dbReference>
<feature type="domain" description="PTS EIIB type-4" evidence="8">
    <location>
        <begin position="1"/>
        <end position="160"/>
    </location>
</feature>
<keyword evidence="3" id="KW-0963">Cytoplasm</keyword>
<evidence type="ECO:0000313" key="11">
    <source>
        <dbReference type="Proteomes" id="UP000433575"/>
    </source>
</evidence>
<keyword evidence="2" id="KW-0813">Transport</keyword>
<keyword evidence="4" id="KW-0762">Sugar transport</keyword>
<dbReference type="AlphaFoldDB" id="A0A6N7SAH8"/>
<evidence type="ECO:0000256" key="5">
    <source>
        <dbReference type="ARBA" id="ARBA00022679"/>
    </source>
</evidence>
<evidence type="ECO:0000313" key="9">
    <source>
        <dbReference type="EMBL" id="MSA90883.1"/>
    </source>
</evidence>
<keyword evidence="6" id="KW-0598">Phosphotransferase system</keyword>
<sequence>MIKLIRSDDRLIHGQCVTQIVKLYAIQHILVIDDFTATNPFLKRIFEKAVPSNITAEALTFDQAISAARKAVDNEVSTLILMKTPLVMQRLLEAVEDLPKDLNIASLAAGQDRTAVTKYAYLTPQEISAVKQMSEDGVHIWFRLIPTSPCTEWDSIKMNY</sequence>
<dbReference type="Proteomes" id="UP000480929">
    <property type="component" value="Unassembled WGS sequence"/>
</dbReference>
<name>A0A6N7SAH8_9FIRM</name>
<reference evidence="11 12" key="1">
    <citation type="journal article" date="2019" name="Nat. Med.">
        <title>A library of human gut bacterial isolates paired with longitudinal multiomics data enables mechanistic microbiome research.</title>
        <authorList>
            <person name="Poyet M."/>
            <person name="Groussin M."/>
            <person name="Gibbons S.M."/>
            <person name="Avila-Pacheco J."/>
            <person name="Jiang X."/>
            <person name="Kearney S.M."/>
            <person name="Perrotta A.R."/>
            <person name="Berdy B."/>
            <person name="Zhao S."/>
            <person name="Lieberman T.D."/>
            <person name="Swanson P.K."/>
            <person name="Smith M."/>
            <person name="Roesemann S."/>
            <person name="Alexander J.E."/>
            <person name="Rich S.A."/>
            <person name="Livny J."/>
            <person name="Vlamakis H."/>
            <person name="Clish C."/>
            <person name="Bullock K."/>
            <person name="Deik A."/>
            <person name="Scott J."/>
            <person name="Pierce K.A."/>
            <person name="Xavier R.J."/>
            <person name="Alm E.J."/>
        </authorList>
    </citation>
    <scope>NUCLEOTIDE SEQUENCE [LARGE SCALE GENOMIC DNA]</scope>
    <source>
        <strain evidence="9 11">BIOML-A4</strain>
        <strain evidence="10 12">BIOML-A5</strain>
    </source>
</reference>